<comment type="similarity">
    <text evidence="3">Belongs to the glycosyl hydrolase 5 (cellulase A) family.</text>
</comment>
<dbReference type="InterPro" id="IPR001547">
    <property type="entry name" value="Glyco_hydro_5"/>
</dbReference>
<evidence type="ECO:0000313" key="11">
    <source>
        <dbReference type="EMBL" id="EFN54948.1"/>
    </source>
</evidence>
<evidence type="ECO:0000256" key="9">
    <source>
        <dbReference type="SAM" id="MobiDB-lite"/>
    </source>
</evidence>
<gene>
    <name evidence="11" type="ORF">CHLNCDRAFT_13801</name>
</gene>
<keyword evidence="8" id="KW-0326">Glycosidase</keyword>
<evidence type="ECO:0000256" key="3">
    <source>
        <dbReference type="ARBA" id="ARBA00005641"/>
    </source>
</evidence>
<proteinExistence type="inferred from homology"/>
<dbReference type="Gene3D" id="3.20.20.80">
    <property type="entry name" value="Glycosidases"/>
    <property type="match status" value="1"/>
</dbReference>
<organism evidence="12">
    <name type="scientific">Chlorella variabilis</name>
    <name type="common">Green alga</name>
    <dbReference type="NCBI Taxonomy" id="554065"/>
    <lineage>
        <taxon>Eukaryota</taxon>
        <taxon>Viridiplantae</taxon>
        <taxon>Chlorophyta</taxon>
        <taxon>core chlorophytes</taxon>
        <taxon>Trebouxiophyceae</taxon>
        <taxon>Chlorellales</taxon>
        <taxon>Chlorellaceae</taxon>
        <taxon>Chlorella clade</taxon>
        <taxon>Chlorella</taxon>
    </lineage>
</organism>
<dbReference type="InterPro" id="IPR017853">
    <property type="entry name" value="GH"/>
</dbReference>
<evidence type="ECO:0000256" key="6">
    <source>
        <dbReference type="ARBA" id="ARBA00022729"/>
    </source>
</evidence>
<protein>
    <recommendedName>
        <fullName evidence="4">mannan endo-1,4-beta-mannosidase</fullName>
        <ecNumber evidence="4">3.2.1.78</ecNumber>
    </recommendedName>
</protein>
<feature type="non-terminal residue" evidence="11">
    <location>
        <position position="1"/>
    </location>
</feature>
<dbReference type="InParanoid" id="E1ZGK1"/>
<dbReference type="OMA" id="WHMGSIR"/>
<keyword evidence="6" id="KW-0732">Signal</keyword>
<reference evidence="11 12" key="1">
    <citation type="journal article" date="2010" name="Plant Cell">
        <title>The Chlorella variabilis NC64A genome reveals adaptation to photosymbiosis, coevolution with viruses, and cryptic sex.</title>
        <authorList>
            <person name="Blanc G."/>
            <person name="Duncan G."/>
            <person name="Agarkova I."/>
            <person name="Borodovsky M."/>
            <person name="Gurnon J."/>
            <person name="Kuo A."/>
            <person name="Lindquist E."/>
            <person name="Lucas S."/>
            <person name="Pangilinan J."/>
            <person name="Polle J."/>
            <person name="Salamov A."/>
            <person name="Terry A."/>
            <person name="Yamada T."/>
            <person name="Dunigan D.D."/>
            <person name="Grigoriev I.V."/>
            <person name="Claverie J.M."/>
            <person name="Van Etten J.L."/>
        </authorList>
    </citation>
    <scope>NUCLEOTIDE SEQUENCE [LARGE SCALE GENOMIC DNA]</scope>
    <source>
        <strain evidence="11 12">NC64A</strain>
    </source>
</reference>
<evidence type="ECO:0000256" key="7">
    <source>
        <dbReference type="ARBA" id="ARBA00022801"/>
    </source>
</evidence>
<dbReference type="EC" id="3.2.1.78" evidence="4"/>
<dbReference type="AlphaFoldDB" id="E1ZGK1"/>
<name>E1ZGK1_CHLVA</name>
<evidence type="ECO:0000256" key="8">
    <source>
        <dbReference type="ARBA" id="ARBA00023295"/>
    </source>
</evidence>
<dbReference type="GO" id="GO:0016985">
    <property type="term" value="F:mannan endo-1,4-beta-mannosidase activity"/>
    <property type="evidence" value="ECO:0007669"/>
    <property type="project" value="UniProtKB-EC"/>
</dbReference>
<dbReference type="GO" id="GO:0005576">
    <property type="term" value="C:extracellular region"/>
    <property type="evidence" value="ECO:0007669"/>
    <property type="project" value="UniProtKB-SubCell"/>
</dbReference>
<feature type="region of interest" description="Disordered" evidence="9">
    <location>
        <begin position="26"/>
        <end position="59"/>
    </location>
</feature>
<dbReference type="Pfam" id="PF26410">
    <property type="entry name" value="GH5_mannosidase"/>
    <property type="match status" value="1"/>
</dbReference>
<dbReference type="InterPro" id="IPR045053">
    <property type="entry name" value="MAN-like"/>
</dbReference>
<dbReference type="PANTHER" id="PTHR31451">
    <property type="match status" value="1"/>
</dbReference>
<keyword evidence="5" id="KW-0964">Secreted</keyword>
<dbReference type="SUPFAM" id="SSF51445">
    <property type="entry name" value="(Trans)glycosidases"/>
    <property type="match status" value="1"/>
</dbReference>
<comment type="subcellular location">
    <subcellularLocation>
        <location evidence="2">Secreted</location>
    </subcellularLocation>
</comment>
<evidence type="ECO:0000256" key="2">
    <source>
        <dbReference type="ARBA" id="ARBA00004613"/>
    </source>
</evidence>
<dbReference type="OrthoDB" id="512886at2759"/>
<keyword evidence="7" id="KW-0378">Hydrolase</keyword>
<evidence type="ECO:0000256" key="1">
    <source>
        <dbReference type="ARBA" id="ARBA00001678"/>
    </source>
</evidence>
<sequence length="154" mass="17074">QSVDPNHLITTGEEGFFDERDPMAGKRLQRRAQAVPPGPAAYDPNDGNQWGPRSGQDFRANHAHPSIDYAVMHLWPDNWGRLGIDFGQGWLDAHIKVAAELGKPLILEEFGKGAAEGDILSTRDPWFELVKNAVDSSLQSDGPLRGSLFWQWDG</sequence>
<evidence type="ECO:0000259" key="10">
    <source>
        <dbReference type="Pfam" id="PF26410"/>
    </source>
</evidence>
<dbReference type="GeneID" id="17354385"/>
<dbReference type="KEGG" id="cvr:CHLNCDRAFT_13801"/>
<evidence type="ECO:0000256" key="5">
    <source>
        <dbReference type="ARBA" id="ARBA00022525"/>
    </source>
</evidence>
<dbReference type="EMBL" id="GL433846">
    <property type="protein sequence ID" value="EFN54948.1"/>
    <property type="molecule type" value="Genomic_DNA"/>
</dbReference>
<evidence type="ECO:0000313" key="12">
    <source>
        <dbReference type="Proteomes" id="UP000008141"/>
    </source>
</evidence>
<dbReference type="Proteomes" id="UP000008141">
    <property type="component" value="Unassembled WGS sequence"/>
</dbReference>
<feature type="domain" description="Glycoside hydrolase family 5" evidence="10">
    <location>
        <begin position="51"/>
        <end position="154"/>
    </location>
</feature>
<keyword evidence="12" id="KW-1185">Reference proteome</keyword>
<feature type="non-terminal residue" evidence="11">
    <location>
        <position position="154"/>
    </location>
</feature>
<accession>E1ZGK1</accession>
<comment type="catalytic activity">
    <reaction evidence="1">
        <text>Random hydrolysis of (1-&gt;4)-beta-D-mannosidic linkages in mannans, galactomannans and glucomannans.</text>
        <dbReference type="EC" id="3.2.1.78"/>
    </reaction>
</comment>
<evidence type="ECO:0000256" key="4">
    <source>
        <dbReference type="ARBA" id="ARBA00012706"/>
    </source>
</evidence>
<dbReference type="PANTHER" id="PTHR31451:SF39">
    <property type="entry name" value="MANNAN ENDO-1,4-BETA-MANNOSIDASE 1"/>
    <property type="match status" value="1"/>
</dbReference>
<dbReference type="RefSeq" id="XP_005847050.1">
    <property type="nucleotide sequence ID" value="XM_005846988.1"/>
</dbReference>